<accession>A0A918I521</accession>
<reference evidence="1" key="2">
    <citation type="submission" date="2020-09" db="EMBL/GenBank/DDBJ databases">
        <authorList>
            <person name="Sun Q."/>
            <person name="Ohkuma M."/>
        </authorList>
    </citation>
    <scope>NUCLEOTIDE SEQUENCE</scope>
    <source>
        <strain evidence="1">JCM 4391</strain>
    </source>
</reference>
<dbReference type="EMBL" id="BMTP01000020">
    <property type="protein sequence ID" value="GGU61903.1"/>
    <property type="molecule type" value="Genomic_DNA"/>
</dbReference>
<sequence length="125" mass="14607">MPYYRVESTTSNYPSPNDWEVTLVTTRRKRAMAAVSSFDDRPYPNRTRWQRLIENDAIVVIRGRRKPRIECAGRDSSGVQRWWIRQVDKDGIGSSSSAAGPLPDVFDQIMRSHQWYIERHRLGRA</sequence>
<gene>
    <name evidence="1" type="ORF">GCM10010274_58340</name>
</gene>
<proteinExistence type="predicted"/>
<evidence type="ECO:0000313" key="2">
    <source>
        <dbReference type="Proteomes" id="UP000636661"/>
    </source>
</evidence>
<keyword evidence="2" id="KW-1185">Reference proteome</keyword>
<comment type="caution">
    <text evidence="1">The sequence shown here is derived from an EMBL/GenBank/DDBJ whole genome shotgun (WGS) entry which is preliminary data.</text>
</comment>
<organism evidence="1 2">
    <name type="scientific">Streptomyces lavendofoliae</name>
    <dbReference type="NCBI Taxonomy" id="67314"/>
    <lineage>
        <taxon>Bacteria</taxon>
        <taxon>Bacillati</taxon>
        <taxon>Actinomycetota</taxon>
        <taxon>Actinomycetes</taxon>
        <taxon>Kitasatosporales</taxon>
        <taxon>Streptomycetaceae</taxon>
        <taxon>Streptomyces</taxon>
    </lineage>
</organism>
<dbReference type="Proteomes" id="UP000636661">
    <property type="component" value="Unassembled WGS sequence"/>
</dbReference>
<reference evidence="1" key="1">
    <citation type="journal article" date="2014" name="Int. J. Syst. Evol. Microbiol.">
        <title>Complete genome sequence of Corynebacterium casei LMG S-19264T (=DSM 44701T), isolated from a smear-ripened cheese.</title>
        <authorList>
            <consortium name="US DOE Joint Genome Institute (JGI-PGF)"/>
            <person name="Walter F."/>
            <person name="Albersmeier A."/>
            <person name="Kalinowski J."/>
            <person name="Ruckert C."/>
        </authorList>
    </citation>
    <scope>NUCLEOTIDE SEQUENCE</scope>
    <source>
        <strain evidence="1">JCM 4391</strain>
    </source>
</reference>
<protein>
    <submittedName>
        <fullName evidence="1">Uncharacterized protein</fullName>
    </submittedName>
</protein>
<evidence type="ECO:0000313" key="1">
    <source>
        <dbReference type="EMBL" id="GGU61903.1"/>
    </source>
</evidence>
<dbReference type="RefSeq" id="WP_189554269.1">
    <property type="nucleotide sequence ID" value="NZ_BMTP01000020.1"/>
</dbReference>
<name>A0A918I521_9ACTN</name>
<dbReference type="AlphaFoldDB" id="A0A918I521"/>